<keyword evidence="2" id="KW-0812">Transmembrane</keyword>
<keyword evidence="2" id="KW-0472">Membrane</keyword>
<reference evidence="3 4" key="1">
    <citation type="submission" date="2019-06" db="EMBL/GenBank/DDBJ databases">
        <title>Sequencing the genomes of 1000 actinobacteria strains.</title>
        <authorList>
            <person name="Klenk H.-P."/>
        </authorList>
    </citation>
    <scope>NUCLEOTIDE SEQUENCE [LARGE SCALE GENOMIC DNA]</scope>
    <source>
        <strain evidence="3 4">DSM 45301</strain>
    </source>
</reference>
<keyword evidence="4" id="KW-1185">Reference proteome</keyword>
<dbReference type="OrthoDB" id="4460669at2"/>
<sequence>MSTGELPPVPDESGRPRPPAAPRVDGPWQGERYRLKVAHHQVDDGLFVASTGHGHPLLESAAARPPSRWRTAALGAAYAVLPVTVAIAVIVWLTAEDPTGAFVIVAAVVAAVAALAFWRNAADTTVVLRAGARAVAEVDADGAGTDLPLYELRAVRVMDSSRGLALRLVGPNAQRLTLPFGLLEANQRLWDLVYNGVRHSEAAGAEIDAGSRRLLRLPPPGPETTG</sequence>
<evidence type="ECO:0000313" key="4">
    <source>
        <dbReference type="Proteomes" id="UP000315677"/>
    </source>
</evidence>
<accession>A0A543E429</accession>
<dbReference type="AlphaFoldDB" id="A0A543E429"/>
<dbReference type="RefSeq" id="WP_142053328.1">
    <property type="nucleotide sequence ID" value="NZ_VFPA01000001.1"/>
</dbReference>
<dbReference type="EMBL" id="VFPA01000001">
    <property type="protein sequence ID" value="TQM16346.1"/>
    <property type="molecule type" value="Genomic_DNA"/>
</dbReference>
<proteinExistence type="predicted"/>
<evidence type="ECO:0000256" key="1">
    <source>
        <dbReference type="SAM" id="MobiDB-lite"/>
    </source>
</evidence>
<protein>
    <submittedName>
        <fullName evidence="3">Uncharacterized protein</fullName>
    </submittedName>
</protein>
<feature type="transmembrane region" description="Helical" evidence="2">
    <location>
        <begin position="72"/>
        <end position="93"/>
    </location>
</feature>
<comment type="caution">
    <text evidence="3">The sequence shown here is derived from an EMBL/GenBank/DDBJ whole genome shotgun (WGS) entry which is preliminary data.</text>
</comment>
<name>A0A543E429_9PSEU</name>
<gene>
    <name evidence="3" type="ORF">FB558_3159</name>
</gene>
<organism evidence="3 4">
    <name type="scientific">Pseudonocardia kunmingensis</name>
    <dbReference type="NCBI Taxonomy" id="630975"/>
    <lineage>
        <taxon>Bacteria</taxon>
        <taxon>Bacillati</taxon>
        <taxon>Actinomycetota</taxon>
        <taxon>Actinomycetes</taxon>
        <taxon>Pseudonocardiales</taxon>
        <taxon>Pseudonocardiaceae</taxon>
        <taxon>Pseudonocardia</taxon>
    </lineage>
</organism>
<evidence type="ECO:0000256" key="2">
    <source>
        <dbReference type="SAM" id="Phobius"/>
    </source>
</evidence>
<feature type="transmembrane region" description="Helical" evidence="2">
    <location>
        <begin position="99"/>
        <end position="118"/>
    </location>
</feature>
<keyword evidence="2" id="KW-1133">Transmembrane helix</keyword>
<feature type="region of interest" description="Disordered" evidence="1">
    <location>
        <begin position="1"/>
        <end position="26"/>
    </location>
</feature>
<evidence type="ECO:0000313" key="3">
    <source>
        <dbReference type="EMBL" id="TQM16346.1"/>
    </source>
</evidence>
<dbReference type="Proteomes" id="UP000315677">
    <property type="component" value="Unassembled WGS sequence"/>
</dbReference>